<dbReference type="GO" id="GO:0006310">
    <property type="term" value="P:DNA recombination"/>
    <property type="evidence" value="ECO:0007669"/>
    <property type="project" value="UniProtKB-ARBA"/>
</dbReference>
<evidence type="ECO:0000256" key="5">
    <source>
        <dbReference type="ARBA" id="ARBA00022722"/>
    </source>
</evidence>
<evidence type="ECO:0000256" key="8">
    <source>
        <dbReference type="ARBA" id="ARBA00022839"/>
    </source>
</evidence>
<evidence type="ECO:0000256" key="6">
    <source>
        <dbReference type="ARBA" id="ARBA00022723"/>
    </source>
</evidence>
<dbReference type="InterPro" id="IPR036397">
    <property type="entry name" value="RNaseH_sf"/>
</dbReference>
<keyword evidence="8 17" id="KW-0269">Exonuclease</keyword>
<dbReference type="FunFam" id="3.30.420.10:FF:000041">
    <property type="entry name" value="Exonuclease 3'-5' domain containing 2"/>
    <property type="match status" value="1"/>
</dbReference>
<dbReference type="GO" id="GO:0000175">
    <property type="term" value="F:3'-5'-RNA exonuclease activity"/>
    <property type="evidence" value="ECO:0007669"/>
    <property type="project" value="UniProtKB-ARBA"/>
</dbReference>
<evidence type="ECO:0000313" key="18">
    <source>
        <dbReference type="Proteomes" id="UP000762676"/>
    </source>
</evidence>
<sequence length="657" mass="73713">MMSGIGSTVKSRFTALLLSGIAAGVTFLVSWAVLRQLQRNKRKPYKVGHAIHIVNKPEEWDQIYDDLMKDIRHIRVLGLDCEWVQKKPVALLQLAAPSGLCVLVRLFKLGSSLPTTLRSLLADKSILKVGVAVTDDGNKLFQSYGLQVSGCVDLRHMLRRVRGVFHCSSMGLKGLASGVLDVDIGKSQNIRCGNWEAERYSDEQIKYAATDALVAVDIFVQIVYAKIAQGSSFSLGKRDAQNSQFANSAMSPLARAKSKESLETASSPTGSTVESKKELTQSQNEIRTGSCENEASVEELLSEINDQEKSQLFESRSLRSSTNQYKFEDFLRVQESNTDNSDGEQLHLFWKCAKSLCQGIVGAPYTFKGENKGAVLAPKTNGKVKDTSAYSVRKRPLWDNCKLEAPDGTMLCTCDARKAQWYLDKELADKILDNPLTVRLRFEPSRRPQEEMSFYKQEKLNICVVCGHDKDYIRKFVIPYEYRKYLPFALKDHSSHDVLLLCTACHRRSCDFDAQLRLRLAQECNAPVESGAAAKVVLDHDLQKIRSAGRALKLNRLSIPKDRVSQLESVLCSHFGVDHLTEDLVEQAAEIDARHTSSEYVPHAKQVVRHMISNGGLLAFQARWRQHFLDTMKPQHLPAFWSVDFVPDGWLHSEAES</sequence>
<evidence type="ECO:0000256" key="7">
    <source>
        <dbReference type="ARBA" id="ARBA00022801"/>
    </source>
</evidence>
<comment type="subcellular location">
    <subcellularLocation>
        <location evidence="3">Mitochondrion membrane</location>
    </subcellularLocation>
</comment>
<keyword evidence="18" id="KW-1185">Reference proteome</keyword>
<evidence type="ECO:0000313" key="17">
    <source>
        <dbReference type="EMBL" id="GFS01716.1"/>
    </source>
</evidence>
<comment type="similarity">
    <text evidence="12">Belongs to the EXD2 family.</text>
</comment>
<dbReference type="Gene3D" id="3.30.420.10">
    <property type="entry name" value="Ribonuclease H-like superfamily/Ribonuclease H"/>
    <property type="match status" value="1"/>
</dbReference>
<dbReference type="CDD" id="cd06141">
    <property type="entry name" value="WRN_exo"/>
    <property type="match status" value="1"/>
</dbReference>
<dbReference type="PANTHER" id="PTHR13620">
    <property type="entry name" value="3-5 EXONUCLEASE"/>
    <property type="match status" value="1"/>
</dbReference>
<dbReference type="GO" id="GO:0005634">
    <property type="term" value="C:nucleus"/>
    <property type="evidence" value="ECO:0007669"/>
    <property type="project" value="TreeGrafter"/>
</dbReference>
<dbReference type="InterPro" id="IPR002562">
    <property type="entry name" value="3'-5'_exonuclease_dom"/>
</dbReference>
<evidence type="ECO:0000256" key="13">
    <source>
        <dbReference type="ARBA" id="ARBA00069878"/>
    </source>
</evidence>
<feature type="compositionally biased region" description="Polar residues" evidence="14">
    <location>
        <begin position="263"/>
        <end position="273"/>
    </location>
</feature>
<evidence type="ECO:0000256" key="3">
    <source>
        <dbReference type="ARBA" id="ARBA00004325"/>
    </source>
</evidence>
<proteinExistence type="inferred from homology"/>
<evidence type="ECO:0000256" key="12">
    <source>
        <dbReference type="ARBA" id="ARBA00061005"/>
    </source>
</evidence>
<keyword evidence="11 15" id="KW-0472">Membrane</keyword>
<keyword evidence="5" id="KW-0540">Nuclease</keyword>
<dbReference type="InterPro" id="IPR051132">
    <property type="entry name" value="3-5_Exonuclease_domain"/>
</dbReference>
<dbReference type="InterPro" id="IPR012337">
    <property type="entry name" value="RNaseH-like_sf"/>
</dbReference>
<keyword evidence="7" id="KW-0378">Hydrolase</keyword>
<name>A0AAV4HYZ4_9GAST</name>
<keyword evidence="10" id="KW-0496">Mitochondrion</keyword>
<evidence type="ECO:0000256" key="4">
    <source>
        <dbReference type="ARBA" id="ARBA00022692"/>
    </source>
</evidence>
<keyword evidence="9 15" id="KW-1133">Transmembrane helix</keyword>
<comment type="cofactor">
    <cofactor evidence="1">
        <name>Mn(2+)</name>
        <dbReference type="ChEBI" id="CHEBI:29035"/>
    </cofactor>
</comment>
<feature type="transmembrane region" description="Helical" evidence="15">
    <location>
        <begin position="12"/>
        <end position="34"/>
    </location>
</feature>
<evidence type="ECO:0000256" key="1">
    <source>
        <dbReference type="ARBA" id="ARBA00001936"/>
    </source>
</evidence>
<dbReference type="SUPFAM" id="SSF53098">
    <property type="entry name" value="Ribonuclease H-like"/>
    <property type="match status" value="1"/>
</dbReference>
<organism evidence="17 18">
    <name type="scientific">Elysia marginata</name>
    <dbReference type="NCBI Taxonomy" id="1093978"/>
    <lineage>
        <taxon>Eukaryota</taxon>
        <taxon>Metazoa</taxon>
        <taxon>Spiralia</taxon>
        <taxon>Lophotrochozoa</taxon>
        <taxon>Mollusca</taxon>
        <taxon>Gastropoda</taxon>
        <taxon>Heterobranchia</taxon>
        <taxon>Euthyneura</taxon>
        <taxon>Panpulmonata</taxon>
        <taxon>Sacoglossa</taxon>
        <taxon>Placobranchoidea</taxon>
        <taxon>Plakobranchidae</taxon>
        <taxon>Elysia</taxon>
    </lineage>
</organism>
<feature type="region of interest" description="Disordered" evidence="14">
    <location>
        <begin position="256"/>
        <end position="292"/>
    </location>
</feature>
<keyword evidence="4 15" id="KW-0812">Transmembrane</keyword>
<dbReference type="GO" id="GO:0003676">
    <property type="term" value="F:nucleic acid binding"/>
    <property type="evidence" value="ECO:0007669"/>
    <property type="project" value="InterPro"/>
</dbReference>
<comment type="cofactor">
    <cofactor evidence="2">
        <name>Mg(2+)</name>
        <dbReference type="ChEBI" id="CHEBI:18420"/>
    </cofactor>
</comment>
<dbReference type="AlphaFoldDB" id="A0AAV4HYZ4"/>
<dbReference type="Pfam" id="PF01612">
    <property type="entry name" value="DNA_pol_A_exo1"/>
    <property type="match status" value="1"/>
</dbReference>
<evidence type="ECO:0000256" key="2">
    <source>
        <dbReference type="ARBA" id="ARBA00001946"/>
    </source>
</evidence>
<gene>
    <name evidence="17" type="ORF">ElyMa_006428700</name>
</gene>
<protein>
    <recommendedName>
        <fullName evidence="13">Exonuclease 3'-5' domain-containing protein 2</fullName>
    </recommendedName>
</protein>
<dbReference type="GO" id="GO:0031966">
    <property type="term" value="C:mitochondrial membrane"/>
    <property type="evidence" value="ECO:0007669"/>
    <property type="project" value="UniProtKB-SubCell"/>
</dbReference>
<dbReference type="PANTHER" id="PTHR13620:SF104">
    <property type="entry name" value="EXONUCLEASE 3'-5' DOMAIN-CONTAINING PROTEIN 2"/>
    <property type="match status" value="1"/>
</dbReference>
<dbReference type="GO" id="GO:0046872">
    <property type="term" value="F:metal ion binding"/>
    <property type="evidence" value="ECO:0007669"/>
    <property type="project" value="UniProtKB-KW"/>
</dbReference>
<keyword evidence="6" id="KW-0479">Metal-binding</keyword>
<evidence type="ECO:0000256" key="15">
    <source>
        <dbReference type="SAM" id="Phobius"/>
    </source>
</evidence>
<reference evidence="17 18" key="1">
    <citation type="journal article" date="2021" name="Elife">
        <title>Chloroplast acquisition without the gene transfer in kleptoplastic sea slugs, Plakobranchus ocellatus.</title>
        <authorList>
            <person name="Maeda T."/>
            <person name="Takahashi S."/>
            <person name="Yoshida T."/>
            <person name="Shimamura S."/>
            <person name="Takaki Y."/>
            <person name="Nagai Y."/>
            <person name="Toyoda A."/>
            <person name="Suzuki Y."/>
            <person name="Arimoto A."/>
            <person name="Ishii H."/>
            <person name="Satoh N."/>
            <person name="Nishiyama T."/>
            <person name="Hasebe M."/>
            <person name="Maruyama T."/>
            <person name="Minagawa J."/>
            <person name="Obokata J."/>
            <person name="Shigenobu S."/>
        </authorList>
    </citation>
    <scope>NUCLEOTIDE SEQUENCE [LARGE SCALE GENOMIC DNA]</scope>
</reference>
<evidence type="ECO:0000256" key="14">
    <source>
        <dbReference type="SAM" id="MobiDB-lite"/>
    </source>
</evidence>
<evidence type="ECO:0000256" key="11">
    <source>
        <dbReference type="ARBA" id="ARBA00023136"/>
    </source>
</evidence>
<feature type="compositionally biased region" description="Polar residues" evidence="14">
    <location>
        <begin position="280"/>
        <end position="292"/>
    </location>
</feature>
<accession>A0AAV4HYZ4</accession>
<evidence type="ECO:0000259" key="16">
    <source>
        <dbReference type="SMART" id="SM00474"/>
    </source>
</evidence>
<dbReference type="SMART" id="SM00474">
    <property type="entry name" value="35EXOc"/>
    <property type="match status" value="1"/>
</dbReference>
<evidence type="ECO:0000256" key="10">
    <source>
        <dbReference type="ARBA" id="ARBA00023128"/>
    </source>
</evidence>
<comment type="caution">
    <text evidence="17">The sequence shown here is derived from an EMBL/GenBank/DDBJ whole genome shotgun (WGS) entry which is preliminary data.</text>
</comment>
<feature type="domain" description="3'-5' exonuclease" evidence="16">
    <location>
        <begin position="51"/>
        <end position="228"/>
    </location>
</feature>
<dbReference type="EMBL" id="BMAT01012903">
    <property type="protein sequence ID" value="GFS01716.1"/>
    <property type="molecule type" value="Genomic_DNA"/>
</dbReference>
<dbReference type="Proteomes" id="UP000762676">
    <property type="component" value="Unassembled WGS sequence"/>
</dbReference>
<evidence type="ECO:0000256" key="9">
    <source>
        <dbReference type="ARBA" id="ARBA00022989"/>
    </source>
</evidence>